<feature type="domain" description="Myosin N-terminal SH3-like" evidence="3">
    <location>
        <begin position="6"/>
        <end position="31"/>
    </location>
</feature>
<dbReference type="Pfam" id="PF02736">
    <property type="entry name" value="Myosin_N"/>
    <property type="match status" value="1"/>
</dbReference>
<organism evidence="4 5">
    <name type="scientific">Prunus armeniaca</name>
    <name type="common">Apricot</name>
    <name type="synonym">Armeniaca vulgaris</name>
    <dbReference type="NCBI Taxonomy" id="36596"/>
    <lineage>
        <taxon>Eukaryota</taxon>
        <taxon>Viridiplantae</taxon>
        <taxon>Streptophyta</taxon>
        <taxon>Embryophyta</taxon>
        <taxon>Tracheophyta</taxon>
        <taxon>Spermatophyta</taxon>
        <taxon>Magnoliopsida</taxon>
        <taxon>eudicotyledons</taxon>
        <taxon>Gunneridae</taxon>
        <taxon>Pentapetalae</taxon>
        <taxon>rosids</taxon>
        <taxon>fabids</taxon>
        <taxon>Rosales</taxon>
        <taxon>Rosaceae</taxon>
        <taxon>Amygdaloideae</taxon>
        <taxon>Amygdaleae</taxon>
        <taxon>Prunus</taxon>
    </lineage>
</organism>
<evidence type="ECO:0000313" key="4">
    <source>
        <dbReference type="EMBL" id="CAB4262189.1"/>
    </source>
</evidence>
<sequence>MSLVFGSLVWLEDPEEAWIDGEVVKVKGEQIEEGLDRDSFLFSFHPLWVGWFSSSNIVAFRNAKDSALFIWLGIGFDWELPRI</sequence>
<keyword evidence="1" id="KW-0547">Nucleotide-binding</keyword>
<evidence type="ECO:0000256" key="1">
    <source>
        <dbReference type="ARBA" id="ARBA00022741"/>
    </source>
</evidence>
<dbReference type="GO" id="GO:0016459">
    <property type="term" value="C:myosin complex"/>
    <property type="evidence" value="ECO:0007669"/>
    <property type="project" value="InterPro"/>
</dbReference>
<protein>
    <recommendedName>
        <fullName evidence="3">Myosin N-terminal SH3-like domain-containing protein</fullName>
    </recommendedName>
</protein>
<evidence type="ECO:0000313" key="5">
    <source>
        <dbReference type="Proteomes" id="UP000507222"/>
    </source>
</evidence>
<dbReference type="AlphaFoldDB" id="A0A6J5TF05"/>
<dbReference type="GO" id="GO:0005524">
    <property type="term" value="F:ATP binding"/>
    <property type="evidence" value="ECO:0007669"/>
    <property type="project" value="UniProtKB-KW"/>
</dbReference>
<keyword evidence="2" id="KW-0067">ATP-binding</keyword>
<dbReference type="Proteomes" id="UP000507222">
    <property type="component" value="Unassembled WGS sequence"/>
</dbReference>
<accession>A0A6J5TF05</accession>
<evidence type="ECO:0000256" key="2">
    <source>
        <dbReference type="ARBA" id="ARBA00022840"/>
    </source>
</evidence>
<dbReference type="GO" id="GO:0003774">
    <property type="term" value="F:cytoskeletal motor activity"/>
    <property type="evidence" value="ECO:0007669"/>
    <property type="project" value="InterPro"/>
</dbReference>
<proteinExistence type="predicted"/>
<gene>
    <name evidence="4" type="ORF">CURHAP_LOCUS1306</name>
</gene>
<name>A0A6J5TF05_PRUAR</name>
<dbReference type="InterPro" id="IPR004009">
    <property type="entry name" value="SH3_Myosin"/>
</dbReference>
<evidence type="ECO:0000259" key="3">
    <source>
        <dbReference type="Pfam" id="PF02736"/>
    </source>
</evidence>
<reference evidence="4 5" key="1">
    <citation type="submission" date="2020-05" db="EMBL/GenBank/DDBJ databases">
        <authorList>
            <person name="Campoy J."/>
            <person name="Schneeberger K."/>
            <person name="Spophaly S."/>
        </authorList>
    </citation>
    <scope>NUCLEOTIDE SEQUENCE [LARGE SCALE GENOMIC DNA]</scope>
    <source>
        <strain evidence="4">PruArmRojPasFocal</strain>
    </source>
</reference>
<dbReference type="EMBL" id="CAEKDK010000001">
    <property type="protein sequence ID" value="CAB4262189.1"/>
    <property type="molecule type" value="Genomic_DNA"/>
</dbReference>